<accession>A0AAV4NCZ1</accession>
<name>A0AAV4NCZ1_CAEEX</name>
<organism evidence="1 2">
    <name type="scientific">Caerostris extrusa</name>
    <name type="common">Bark spider</name>
    <name type="synonym">Caerostris bankana</name>
    <dbReference type="NCBI Taxonomy" id="172846"/>
    <lineage>
        <taxon>Eukaryota</taxon>
        <taxon>Metazoa</taxon>
        <taxon>Ecdysozoa</taxon>
        <taxon>Arthropoda</taxon>
        <taxon>Chelicerata</taxon>
        <taxon>Arachnida</taxon>
        <taxon>Araneae</taxon>
        <taxon>Araneomorphae</taxon>
        <taxon>Entelegynae</taxon>
        <taxon>Araneoidea</taxon>
        <taxon>Araneidae</taxon>
        <taxon>Caerostris</taxon>
    </lineage>
</organism>
<dbReference type="AlphaFoldDB" id="A0AAV4NCZ1"/>
<dbReference type="EMBL" id="BPLR01003259">
    <property type="protein sequence ID" value="GIX82674.1"/>
    <property type="molecule type" value="Genomic_DNA"/>
</dbReference>
<comment type="caution">
    <text evidence="1">The sequence shown here is derived from an EMBL/GenBank/DDBJ whole genome shotgun (WGS) entry which is preliminary data.</text>
</comment>
<keyword evidence="2" id="KW-1185">Reference proteome</keyword>
<dbReference type="Proteomes" id="UP001054945">
    <property type="component" value="Unassembled WGS sequence"/>
</dbReference>
<proteinExistence type="predicted"/>
<evidence type="ECO:0000313" key="2">
    <source>
        <dbReference type="Proteomes" id="UP001054945"/>
    </source>
</evidence>
<protein>
    <submittedName>
        <fullName evidence="1">Uncharacterized protein</fullName>
    </submittedName>
</protein>
<gene>
    <name evidence="1" type="ORF">CEXT_545551</name>
</gene>
<reference evidence="1 2" key="1">
    <citation type="submission" date="2021-06" db="EMBL/GenBank/DDBJ databases">
        <title>Caerostris extrusa draft genome.</title>
        <authorList>
            <person name="Kono N."/>
            <person name="Arakawa K."/>
        </authorList>
    </citation>
    <scope>NUCLEOTIDE SEQUENCE [LARGE SCALE GENOMIC DNA]</scope>
</reference>
<sequence>MLIQVQKYSPRYRHHAMVGTEDTPPTILIEFQKKYITKRKGGETKLPYILFLQRVQALFLVRGNEIWRRVTFRRVLACCAYGRWKYLPLTGGKDATTTPLIPSPTDIRSKLRRQHVDGDPCDEKLAMLDLPHIYSSNPERLKCLTFRKEKLSYALNTMG</sequence>
<evidence type="ECO:0000313" key="1">
    <source>
        <dbReference type="EMBL" id="GIX82674.1"/>
    </source>
</evidence>